<comment type="caution">
    <text evidence="5">The sequence shown here is derived from an EMBL/GenBank/DDBJ whole genome shotgun (WGS) entry which is preliminary data.</text>
</comment>
<feature type="domain" description="Peptidase A1" evidence="4">
    <location>
        <begin position="1"/>
        <end position="282"/>
    </location>
</feature>
<dbReference type="GO" id="GO:0008233">
    <property type="term" value="F:peptidase activity"/>
    <property type="evidence" value="ECO:0007669"/>
    <property type="project" value="UniProtKB-KW"/>
</dbReference>
<dbReference type="GO" id="GO:0006508">
    <property type="term" value="P:proteolysis"/>
    <property type="evidence" value="ECO:0007669"/>
    <property type="project" value="UniProtKB-KW"/>
</dbReference>
<organism evidence="5 6">
    <name type="scientific">Parasponia andersonii</name>
    <name type="common">Sponia andersonii</name>
    <dbReference type="NCBI Taxonomy" id="3476"/>
    <lineage>
        <taxon>Eukaryota</taxon>
        <taxon>Viridiplantae</taxon>
        <taxon>Streptophyta</taxon>
        <taxon>Embryophyta</taxon>
        <taxon>Tracheophyta</taxon>
        <taxon>Spermatophyta</taxon>
        <taxon>Magnoliopsida</taxon>
        <taxon>eudicotyledons</taxon>
        <taxon>Gunneridae</taxon>
        <taxon>Pentapetalae</taxon>
        <taxon>rosids</taxon>
        <taxon>fabids</taxon>
        <taxon>Rosales</taxon>
        <taxon>Cannabaceae</taxon>
        <taxon>Parasponia</taxon>
    </lineage>
</organism>
<proteinExistence type="inferred from homology"/>
<dbReference type="InterPro" id="IPR021109">
    <property type="entry name" value="Peptidase_aspartic_dom_sf"/>
</dbReference>
<reference evidence="6" key="1">
    <citation type="submission" date="2016-06" db="EMBL/GenBank/DDBJ databases">
        <title>Parallel loss of symbiosis genes in relatives of nitrogen-fixing non-legume Parasponia.</title>
        <authorList>
            <person name="Van Velzen R."/>
            <person name="Holmer R."/>
            <person name="Bu F."/>
            <person name="Rutten L."/>
            <person name="Van Zeijl A."/>
            <person name="Liu W."/>
            <person name="Santuari L."/>
            <person name="Cao Q."/>
            <person name="Sharma T."/>
            <person name="Shen D."/>
            <person name="Roswanjaya Y."/>
            <person name="Wardhani T."/>
            <person name="Kalhor M.S."/>
            <person name="Jansen J."/>
            <person name="Van den Hoogen J."/>
            <person name="Gungor B."/>
            <person name="Hartog M."/>
            <person name="Hontelez J."/>
            <person name="Verver J."/>
            <person name="Yang W.-C."/>
            <person name="Schijlen E."/>
            <person name="Repin R."/>
            <person name="Schilthuizen M."/>
            <person name="Schranz E."/>
            <person name="Heidstra R."/>
            <person name="Miyata K."/>
            <person name="Fedorova E."/>
            <person name="Kohlen W."/>
            <person name="Bisseling T."/>
            <person name="Smit S."/>
            <person name="Geurts R."/>
        </authorList>
    </citation>
    <scope>NUCLEOTIDE SEQUENCE [LARGE SCALE GENOMIC DNA]</scope>
    <source>
        <strain evidence="6">cv. WU1-14</strain>
    </source>
</reference>
<evidence type="ECO:0000259" key="4">
    <source>
        <dbReference type="PROSITE" id="PS51767"/>
    </source>
</evidence>
<dbReference type="InterPro" id="IPR032799">
    <property type="entry name" value="TAXi_C"/>
</dbReference>
<dbReference type="OrthoDB" id="2747330at2759"/>
<dbReference type="Proteomes" id="UP000237105">
    <property type="component" value="Unassembled WGS sequence"/>
</dbReference>
<dbReference type="InterPro" id="IPR051708">
    <property type="entry name" value="Plant_Aspart_Prot_A1"/>
</dbReference>
<evidence type="ECO:0000256" key="2">
    <source>
        <dbReference type="ARBA" id="ARBA00022670"/>
    </source>
</evidence>
<keyword evidence="2" id="KW-0645">Protease</keyword>
<dbReference type="Pfam" id="PF14543">
    <property type="entry name" value="TAXi_N"/>
    <property type="match status" value="1"/>
</dbReference>
<gene>
    <name evidence="5" type="ORF">PanWU01x14_237350</name>
</gene>
<dbReference type="PANTHER" id="PTHR47967:SF14">
    <property type="entry name" value="EUKARYOTIC ASPARTYL PROTEASE FAMILY PROTEIN"/>
    <property type="match status" value="1"/>
</dbReference>
<dbReference type="PANTHER" id="PTHR47967">
    <property type="entry name" value="OS07G0603500 PROTEIN-RELATED"/>
    <property type="match status" value="1"/>
</dbReference>
<dbReference type="PROSITE" id="PS51767">
    <property type="entry name" value="PEPTIDASE_A1"/>
    <property type="match status" value="1"/>
</dbReference>
<accession>A0A2P5BI44</accession>
<sequence length="292" mass="32456">MASLLSMPRLTALPHECMPPAPCPFRQGYAIGPEASGVFATEQLILGTSDEGTRIISDVMFGCANESEYSIVNDTRFNGVFGLGYHSESLVKKLGSKFSYCVGDITDPNYPYSQLRFGDGIEFEGDSIPMEVGGVYRVSLESISIGGERLAISQHTAVIDTGTVITRLANNYFAVIRKKLRSILEGLGLREISVYHENTELCYRGNVETELVGFPVFRFQFANSAALELEPRSLFRKGRWGSKSFCLAMSPSISTEITIVGLMAQQHYNMGYNIDTERLYIQKIDCEYYMDS</sequence>
<evidence type="ECO:0000313" key="5">
    <source>
        <dbReference type="EMBL" id="PON48446.1"/>
    </source>
</evidence>
<keyword evidence="6" id="KW-1185">Reference proteome</keyword>
<dbReference type="EMBL" id="JXTB01000277">
    <property type="protein sequence ID" value="PON48446.1"/>
    <property type="molecule type" value="Genomic_DNA"/>
</dbReference>
<dbReference type="InterPro" id="IPR033121">
    <property type="entry name" value="PEPTIDASE_A1"/>
</dbReference>
<comment type="similarity">
    <text evidence="1">Belongs to the peptidase A1 family.</text>
</comment>
<evidence type="ECO:0000256" key="1">
    <source>
        <dbReference type="ARBA" id="ARBA00007447"/>
    </source>
</evidence>
<dbReference type="GO" id="GO:0005576">
    <property type="term" value="C:extracellular region"/>
    <property type="evidence" value="ECO:0007669"/>
    <property type="project" value="TreeGrafter"/>
</dbReference>
<dbReference type="Gene3D" id="2.40.70.10">
    <property type="entry name" value="Acid Proteases"/>
    <property type="match status" value="2"/>
</dbReference>
<protein>
    <submittedName>
        <fullName evidence="5">Aspartic peptidase</fullName>
    </submittedName>
</protein>
<dbReference type="STRING" id="3476.A0A2P5BI44"/>
<evidence type="ECO:0000256" key="3">
    <source>
        <dbReference type="ARBA" id="ARBA00022801"/>
    </source>
</evidence>
<name>A0A2P5BI44_PARAD</name>
<dbReference type="Pfam" id="PF14541">
    <property type="entry name" value="TAXi_C"/>
    <property type="match status" value="1"/>
</dbReference>
<keyword evidence="3" id="KW-0378">Hydrolase</keyword>
<dbReference type="SUPFAM" id="SSF50630">
    <property type="entry name" value="Acid proteases"/>
    <property type="match status" value="1"/>
</dbReference>
<dbReference type="AlphaFoldDB" id="A0A2P5BI44"/>
<evidence type="ECO:0000313" key="6">
    <source>
        <dbReference type="Proteomes" id="UP000237105"/>
    </source>
</evidence>
<dbReference type="InterPro" id="IPR032861">
    <property type="entry name" value="TAXi_N"/>
</dbReference>